<dbReference type="InterPro" id="IPR046848">
    <property type="entry name" value="E_motif"/>
</dbReference>
<feature type="repeat" description="PPR" evidence="2">
    <location>
        <begin position="522"/>
        <end position="552"/>
    </location>
</feature>
<proteinExistence type="predicted"/>
<dbReference type="FunFam" id="1.25.40.10:FF:000031">
    <property type="entry name" value="Pentatricopeptide repeat-containing protein mitochondrial"/>
    <property type="match status" value="1"/>
</dbReference>
<feature type="repeat" description="PPR" evidence="2">
    <location>
        <begin position="118"/>
        <end position="152"/>
    </location>
</feature>
<organism evidence="3 4">
    <name type="scientific">Aristolochia fimbriata</name>
    <name type="common">White veined hardy Dutchman's pipe vine</name>
    <dbReference type="NCBI Taxonomy" id="158543"/>
    <lineage>
        <taxon>Eukaryota</taxon>
        <taxon>Viridiplantae</taxon>
        <taxon>Streptophyta</taxon>
        <taxon>Embryophyta</taxon>
        <taxon>Tracheophyta</taxon>
        <taxon>Spermatophyta</taxon>
        <taxon>Magnoliopsida</taxon>
        <taxon>Magnoliidae</taxon>
        <taxon>Piperales</taxon>
        <taxon>Aristolochiaceae</taxon>
        <taxon>Aristolochia</taxon>
    </lineage>
</organism>
<feature type="repeat" description="PPR" evidence="2">
    <location>
        <begin position="219"/>
        <end position="253"/>
    </location>
</feature>
<evidence type="ECO:0000256" key="2">
    <source>
        <dbReference type="PROSITE-ProRule" id="PRU00708"/>
    </source>
</evidence>
<dbReference type="FunFam" id="1.25.40.10:FF:000682">
    <property type="entry name" value="Pentatricopeptide repeat-containing protein At3g16610"/>
    <property type="match status" value="1"/>
</dbReference>
<sequence>MNLPRAPLLSHQVNTKDAKYWSSIIKFHAKHKNDRGILKSFTEMESSGVMPDPSTLPLVIKACARLQAVEQGKKIHSSIQNTSLIRDLRIRTSLVDFYCKCGFVGDASDLFEKMGEKDIVSWNAMICGYVENSMYEDAIALSFQMKKENLKLNSITMVGLLSACSELTEYELGQEIHCYCLRNGYFDSNPHVGTSLIGFYARFNTKISRFVFDLMVVKSVVSWNAMISCYHNAGEFSEAVNLFVQMLVAGITPCSVTMLLSIQSCASLECPQLGQQVHQVTFKYGYCSDIYVENALINMYGKTGKIESSDNVFEKMQIRDVASWNAMIFAYKFGGYYDKALNLLTRMQDKKIKADVVTFATALQVCGECSSVEKAKAIHACIIKHGLELNDSIQNALLSSYANLNCLELARRVFSQTVKLDVVSWNTFISALVQNQLAAEAWQLYHLMRGYSIRPNSFTMVSLLAGCIGESFLNIGRSIHGFVIRHGLDMNSSLCTALTEMYINCGDETTGRFLFENFPDRDLVSWNSIIASYIQNGQPSKALSLFHEMQSKMRPNFATLVNILSACASLANLLLGRTLHGYTMRRELALEQDITLENALIVMYSKCGSLQNGERIFQNLQKRDIITWNSMIAGYGMHGRVKDALNTFSQMQSAGIRPTGVTFVSVLSACSHSGMVETGWKIFHSMSQDYGLDPEVVHYASMVDLLARAGQLGEAKNFIDSMPVEPDPCAWRALLGACRVYSNIELAETASQKLLELEPMSIGNYVLISNMYAAVGKWDEVERLRLEIKEKGLQKAPGLSWLIVKDEVHPFMAGDVSHPEAEKIYRKLNFLTSEMIESGYVPDLSWPLFDLEDWK</sequence>
<name>A0AAV7EQ86_ARIFI</name>
<dbReference type="PANTHER" id="PTHR47926">
    <property type="entry name" value="PENTATRICOPEPTIDE REPEAT-CONTAINING PROTEIN"/>
    <property type="match status" value="1"/>
</dbReference>
<dbReference type="FunFam" id="1.25.40.10:FF:000073">
    <property type="entry name" value="Pentatricopeptide repeat-containing protein chloroplastic"/>
    <property type="match status" value="2"/>
</dbReference>
<gene>
    <name evidence="3" type="ORF">H6P81_009398</name>
</gene>
<feature type="repeat" description="PPR" evidence="2">
    <location>
        <begin position="624"/>
        <end position="658"/>
    </location>
</feature>
<feature type="repeat" description="PPR" evidence="2">
    <location>
        <begin position="421"/>
        <end position="455"/>
    </location>
</feature>
<evidence type="ECO:0000313" key="3">
    <source>
        <dbReference type="EMBL" id="KAG9449433.1"/>
    </source>
</evidence>
<dbReference type="Proteomes" id="UP000825729">
    <property type="component" value="Unassembled WGS sequence"/>
</dbReference>
<evidence type="ECO:0008006" key="5">
    <source>
        <dbReference type="Google" id="ProtNLM"/>
    </source>
</evidence>
<keyword evidence="1" id="KW-0677">Repeat</keyword>
<feature type="repeat" description="PPR" evidence="2">
    <location>
        <begin position="320"/>
        <end position="354"/>
    </location>
</feature>
<protein>
    <recommendedName>
        <fullName evidence="5">Chlororespiratory reduction 21</fullName>
    </recommendedName>
</protein>
<dbReference type="InterPro" id="IPR011990">
    <property type="entry name" value="TPR-like_helical_dom_sf"/>
</dbReference>
<dbReference type="Pfam" id="PF20431">
    <property type="entry name" value="E_motif"/>
    <property type="match status" value="1"/>
</dbReference>
<dbReference type="GO" id="GO:0003723">
    <property type="term" value="F:RNA binding"/>
    <property type="evidence" value="ECO:0007669"/>
    <property type="project" value="InterPro"/>
</dbReference>
<dbReference type="NCBIfam" id="TIGR00756">
    <property type="entry name" value="PPR"/>
    <property type="match status" value="6"/>
</dbReference>
<evidence type="ECO:0000256" key="1">
    <source>
        <dbReference type="ARBA" id="ARBA00022737"/>
    </source>
</evidence>
<dbReference type="Gene3D" id="1.25.40.10">
    <property type="entry name" value="Tetratricopeptide repeat domain"/>
    <property type="match status" value="5"/>
</dbReference>
<reference evidence="3 4" key="1">
    <citation type="submission" date="2021-07" db="EMBL/GenBank/DDBJ databases">
        <title>The Aristolochia fimbriata genome: insights into angiosperm evolution, floral development and chemical biosynthesis.</title>
        <authorList>
            <person name="Jiao Y."/>
        </authorList>
    </citation>
    <scope>NUCLEOTIDE SEQUENCE [LARGE SCALE GENOMIC DNA]</scope>
    <source>
        <strain evidence="3">IBCAS-2021</strain>
        <tissue evidence="3">Leaf</tissue>
    </source>
</reference>
<keyword evidence="4" id="KW-1185">Reference proteome</keyword>
<dbReference type="GO" id="GO:0009451">
    <property type="term" value="P:RNA modification"/>
    <property type="evidence" value="ECO:0007669"/>
    <property type="project" value="InterPro"/>
</dbReference>
<dbReference type="PANTHER" id="PTHR47926:SF482">
    <property type="entry name" value="PENTATRICOPEPTIDE REPEAT-CONTAINING PROTEIN CHLOROPLASTIC"/>
    <property type="match status" value="1"/>
</dbReference>
<dbReference type="InterPro" id="IPR002885">
    <property type="entry name" value="PPR_rpt"/>
</dbReference>
<accession>A0AAV7EQ86</accession>
<dbReference type="FunFam" id="1.25.40.10:FF:000381">
    <property type="entry name" value="Pentatricopeptide repeat-containing protein"/>
    <property type="match status" value="1"/>
</dbReference>
<dbReference type="AlphaFoldDB" id="A0AAV7EQ86"/>
<dbReference type="InterPro" id="IPR046960">
    <property type="entry name" value="PPR_At4g14850-like_plant"/>
</dbReference>
<dbReference type="Pfam" id="PF01535">
    <property type="entry name" value="PPR"/>
    <property type="match status" value="1"/>
</dbReference>
<comment type="caution">
    <text evidence="3">The sequence shown here is derived from an EMBL/GenBank/DDBJ whole genome shotgun (WGS) entry which is preliminary data.</text>
</comment>
<dbReference type="FunFam" id="1.25.40.10:FF:000366">
    <property type="entry name" value="Pentatricopeptide (PPR) repeat-containing protein"/>
    <property type="match status" value="1"/>
</dbReference>
<dbReference type="Pfam" id="PF13041">
    <property type="entry name" value="PPR_2"/>
    <property type="match status" value="6"/>
</dbReference>
<evidence type="ECO:0000313" key="4">
    <source>
        <dbReference type="Proteomes" id="UP000825729"/>
    </source>
</evidence>
<dbReference type="EMBL" id="JAINDJ010000004">
    <property type="protein sequence ID" value="KAG9449433.1"/>
    <property type="molecule type" value="Genomic_DNA"/>
</dbReference>
<dbReference type="PROSITE" id="PS51375">
    <property type="entry name" value="PPR"/>
    <property type="match status" value="6"/>
</dbReference>